<evidence type="ECO:0000313" key="6">
    <source>
        <dbReference type="Proteomes" id="UP001271780"/>
    </source>
</evidence>
<accession>A0ABU4XK38</accession>
<dbReference type="Proteomes" id="UP001271780">
    <property type="component" value="Unassembled WGS sequence"/>
</dbReference>
<feature type="domain" description="OmpR/PhoB-type" evidence="3">
    <location>
        <begin position="43"/>
        <end position="116"/>
    </location>
</feature>
<feature type="domain" description="Bacterial transcriptional activator" evidence="4">
    <location>
        <begin position="123"/>
        <end position="263"/>
    </location>
</feature>
<dbReference type="InterPro" id="IPR001867">
    <property type="entry name" value="OmpR/PhoB-type_DNA-bd"/>
</dbReference>
<dbReference type="EMBL" id="JAVIIZ010000016">
    <property type="protein sequence ID" value="MDX8474933.1"/>
    <property type="molecule type" value="Genomic_DNA"/>
</dbReference>
<dbReference type="PANTHER" id="PTHR35807">
    <property type="entry name" value="TRANSCRIPTIONAL REGULATOR REDD-RELATED"/>
    <property type="match status" value="1"/>
</dbReference>
<comment type="similarity">
    <text evidence="1">Belongs to the AfsR/DnrI/RedD regulatory family.</text>
</comment>
<name>A0ABU4XK38_9HYPH</name>
<dbReference type="RefSeq" id="WP_320318040.1">
    <property type="nucleotide sequence ID" value="NZ_JAVIIX010000015.1"/>
</dbReference>
<protein>
    <submittedName>
        <fullName evidence="5">Transcriptional regulator</fullName>
    </submittedName>
</protein>
<dbReference type="SUPFAM" id="SSF46894">
    <property type="entry name" value="C-terminal effector domain of the bipartite response regulators"/>
    <property type="match status" value="1"/>
</dbReference>
<dbReference type="InterPro" id="IPR005158">
    <property type="entry name" value="BTAD"/>
</dbReference>
<dbReference type="Gene3D" id="1.25.40.10">
    <property type="entry name" value="Tetratricopeptide repeat domain"/>
    <property type="match status" value="2"/>
</dbReference>
<dbReference type="SUPFAM" id="SSF48452">
    <property type="entry name" value="TPR-like"/>
    <property type="match status" value="1"/>
</dbReference>
<evidence type="ECO:0000256" key="2">
    <source>
        <dbReference type="ARBA" id="ARBA00023125"/>
    </source>
</evidence>
<evidence type="ECO:0000259" key="4">
    <source>
        <dbReference type="SMART" id="SM01043"/>
    </source>
</evidence>
<dbReference type="SMART" id="SM00862">
    <property type="entry name" value="Trans_reg_C"/>
    <property type="match status" value="1"/>
</dbReference>
<organism evidence="5 6">
    <name type="scientific">Mesorhizobium dulcispinae</name>
    <dbReference type="NCBI Taxonomy" id="3072316"/>
    <lineage>
        <taxon>Bacteria</taxon>
        <taxon>Pseudomonadati</taxon>
        <taxon>Pseudomonadota</taxon>
        <taxon>Alphaproteobacteria</taxon>
        <taxon>Hyphomicrobiales</taxon>
        <taxon>Phyllobacteriaceae</taxon>
        <taxon>Mesorhizobium</taxon>
    </lineage>
</organism>
<dbReference type="InterPro" id="IPR016032">
    <property type="entry name" value="Sig_transdc_resp-reg_C-effctor"/>
</dbReference>
<dbReference type="InterPro" id="IPR051677">
    <property type="entry name" value="AfsR-DnrI-RedD_regulator"/>
</dbReference>
<dbReference type="InterPro" id="IPR011990">
    <property type="entry name" value="TPR-like_helical_dom_sf"/>
</dbReference>
<sequence length="687" mass="75568">MDQLVSVGKSVGIYVESGRSSLNDTTPGLSVRLLGQLTIARDGEPVKLPSSRKLRALLAYLALAPHPVSRSRLCELLWDVPNDPRGELRWCLSKLRSALNETGQHRVETEGDTVALRLADTNVDAIEAAAAVAEGIETLDLGRLRALAPHFAGDFLDGLELDRSPHFTSWLTAQRRRFSACHVAVLEHIIALLPQGADEAGAYLDKWLELAPFDGRAHVALLENLARRGQIGAGEEHLATAAELFRSEELDVAPLREAWQEIKARHSSATPCARSVPTVAPQPPIVADEDEPAASRRASLAVMPFAESTVNFRGGLADGLTHDIITRLAKLRDFFVIARGSVFALAEKDIAPEDAGRRLNVDYVATGSVRSFSGRVIVSVELVEVRTARIVWAETFEHRPDEIFVVIDDIGNSIVSSIAAEIATVERNRAMLKAPNSLNAWKAYHRGLWHMYRFTRQENELAQQFFNDALKLDPTFARAYAGLSFTHWQNAFQRWGDRDREAALAFETAGHSLLVDDRNPAAHWAMGRALWLRGEQDGSLLELAKAVDLSPNFALGHYALSFVHSQSGDPRSAIGSSDHSRHLSPFDPLLFGMMGARAMAHARLGEYNEAAEWALKAAARPNAHVIILAIAAHCLALAGRQDEARNFAAAIRTTWPDYRADDFIATFRFDRDGEALFRKGAKLIGLN</sequence>
<dbReference type="Gene3D" id="3.40.50.10610">
    <property type="entry name" value="ABC-type transport auxiliary lipoprotein component"/>
    <property type="match status" value="1"/>
</dbReference>
<comment type="caution">
    <text evidence="5">The sequence shown here is derived from an EMBL/GenBank/DDBJ whole genome shotgun (WGS) entry which is preliminary data.</text>
</comment>
<reference evidence="5 6" key="1">
    <citation type="submission" date="2023-08" db="EMBL/GenBank/DDBJ databases">
        <title>Implementing the SeqCode for naming new Mesorhizobium species isolated from Vachellia karroo root nodules.</title>
        <authorList>
            <person name="Van Lill M."/>
        </authorList>
    </citation>
    <scope>NUCLEOTIDE SEQUENCE [LARGE SCALE GENOMIC DNA]</scope>
    <source>
        <strain evidence="5 6">VK23A</strain>
    </source>
</reference>
<keyword evidence="6" id="KW-1185">Reference proteome</keyword>
<dbReference type="Gene3D" id="1.10.10.10">
    <property type="entry name" value="Winged helix-like DNA-binding domain superfamily/Winged helix DNA-binding domain"/>
    <property type="match status" value="1"/>
</dbReference>
<proteinExistence type="inferred from homology"/>
<evidence type="ECO:0000259" key="3">
    <source>
        <dbReference type="SMART" id="SM00862"/>
    </source>
</evidence>
<gene>
    <name evidence="5" type="ORF">RFM27_22850</name>
</gene>
<dbReference type="InterPro" id="IPR036388">
    <property type="entry name" value="WH-like_DNA-bd_sf"/>
</dbReference>
<evidence type="ECO:0000256" key="1">
    <source>
        <dbReference type="ARBA" id="ARBA00005820"/>
    </source>
</evidence>
<dbReference type="SMART" id="SM01043">
    <property type="entry name" value="BTAD"/>
    <property type="match status" value="1"/>
</dbReference>
<evidence type="ECO:0000313" key="5">
    <source>
        <dbReference type="EMBL" id="MDX8474933.1"/>
    </source>
</evidence>
<keyword evidence="2" id="KW-0238">DNA-binding</keyword>